<evidence type="ECO:0000313" key="3">
    <source>
        <dbReference type="Proteomes" id="UP000073492"/>
    </source>
</evidence>
<protein>
    <recommendedName>
        <fullName evidence="4">C3H1-type domain-containing protein</fullName>
    </recommendedName>
</protein>
<keyword evidence="3" id="KW-1185">Reference proteome</keyword>
<feature type="compositionally biased region" description="Low complexity" evidence="1">
    <location>
        <begin position="43"/>
        <end position="55"/>
    </location>
</feature>
<proteinExistence type="predicted"/>
<dbReference type="EMBL" id="LFZO01000254">
    <property type="protein sequence ID" value="KXT10557.1"/>
    <property type="molecule type" value="Genomic_DNA"/>
</dbReference>
<dbReference type="Proteomes" id="UP000073492">
    <property type="component" value="Unassembled WGS sequence"/>
</dbReference>
<gene>
    <name evidence="2" type="ORF">AC579_8333</name>
</gene>
<evidence type="ECO:0008006" key="4">
    <source>
        <dbReference type="Google" id="ProtNLM"/>
    </source>
</evidence>
<evidence type="ECO:0000313" key="2">
    <source>
        <dbReference type="EMBL" id="KXT10557.1"/>
    </source>
</evidence>
<accession>A0A139I732</accession>
<comment type="caution">
    <text evidence="2">The sequence shown here is derived from an EMBL/GenBank/DDBJ whole genome shotgun (WGS) entry which is preliminary data.</text>
</comment>
<name>A0A139I732_9PEZI</name>
<organism evidence="2 3">
    <name type="scientific">Pseudocercospora musae</name>
    <dbReference type="NCBI Taxonomy" id="113226"/>
    <lineage>
        <taxon>Eukaryota</taxon>
        <taxon>Fungi</taxon>
        <taxon>Dikarya</taxon>
        <taxon>Ascomycota</taxon>
        <taxon>Pezizomycotina</taxon>
        <taxon>Dothideomycetes</taxon>
        <taxon>Dothideomycetidae</taxon>
        <taxon>Mycosphaerellales</taxon>
        <taxon>Mycosphaerellaceae</taxon>
        <taxon>Pseudocercospora</taxon>
    </lineage>
</organism>
<evidence type="ECO:0000256" key="1">
    <source>
        <dbReference type="SAM" id="MobiDB-lite"/>
    </source>
</evidence>
<dbReference type="AlphaFoldDB" id="A0A139I732"/>
<feature type="compositionally biased region" description="Basic and acidic residues" evidence="1">
    <location>
        <begin position="245"/>
        <end position="255"/>
    </location>
</feature>
<reference evidence="2 3" key="1">
    <citation type="submission" date="2015-07" db="EMBL/GenBank/DDBJ databases">
        <title>Comparative genomics of the Sigatoka disease complex on banana suggests a link between parallel evolutionary changes in Pseudocercospora fijiensis and Pseudocercospora eumusae and increased virulence on the banana host.</title>
        <authorList>
            <person name="Chang T.-C."/>
            <person name="Salvucci A."/>
            <person name="Crous P.W."/>
            <person name="Stergiopoulos I."/>
        </authorList>
    </citation>
    <scope>NUCLEOTIDE SEQUENCE [LARGE SCALE GENOMIC DNA]</scope>
    <source>
        <strain evidence="2 3">CBS 116634</strain>
    </source>
</reference>
<feature type="region of interest" description="Disordered" evidence="1">
    <location>
        <begin position="1"/>
        <end position="75"/>
    </location>
</feature>
<dbReference type="OrthoDB" id="4748970at2759"/>
<sequence>MASASEHSSISRRDSGTTSRPVVNLWMAGDVQTQTDAHSRAHQQSAQTSTQSTTSMTKQDRVQAQCPKRGGAWKGQTCKKWRYGNKCHPRDGRRCQFAHHLFPAVEWRAFDKADSLERCVRGTNCRHHWLDCGQSHLQGGSELDLYRMQLREYVKSLPYTAIAVVQCNACETTSFNIEEMLDHLQTQHPESYNTHNGSCPAPYLSEIGHDGSIDRRYLPPQPYQEPVDAGVALPPVSPVAQYDPSHGDSANEDKWPQSPRRTKSEPADH</sequence>
<feature type="region of interest" description="Disordered" evidence="1">
    <location>
        <begin position="210"/>
        <end position="269"/>
    </location>
</feature>